<evidence type="ECO:0000256" key="1">
    <source>
        <dbReference type="ARBA" id="ARBA00022741"/>
    </source>
</evidence>
<dbReference type="InterPro" id="IPR027417">
    <property type="entry name" value="P-loop_NTPase"/>
</dbReference>
<organism evidence="5 6">
    <name type="scientific">Microlunatus soli</name>
    <dbReference type="NCBI Taxonomy" id="630515"/>
    <lineage>
        <taxon>Bacteria</taxon>
        <taxon>Bacillati</taxon>
        <taxon>Actinomycetota</taxon>
        <taxon>Actinomycetes</taxon>
        <taxon>Propionibacteriales</taxon>
        <taxon>Propionibacteriaceae</taxon>
        <taxon>Microlunatus</taxon>
    </lineage>
</organism>
<dbReference type="RefSeq" id="WP_157683405.1">
    <property type="nucleotide sequence ID" value="NZ_LT629772.1"/>
</dbReference>
<dbReference type="PROSITE" id="PS50893">
    <property type="entry name" value="ABC_TRANSPORTER_2"/>
    <property type="match status" value="1"/>
</dbReference>
<proteinExistence type="predicted"/>
<keyword evidence="6" id="KW-1185">Reference proteome</keyword>
<name>A0A1H1TIU4_9ACTN</name>
<evidence type="ECO:0000256" key="3">
    <source>
        <dbReference type="SAM" id="MobiDB-lite"/>
    </source>
</evidence>
<feature type="compositionally biased region" description="Polar residues" evidence="3">
    <location>
        <begin position="255"/>
        <end position="278"/>
    </location>
</feature>
<dbReference type="Gene3D" id="3.40.50.300">
    <property type="entry name" value="P-loop containing nucleotide triphosphate hydrolases"/>
    <property type="match status" value="1"/>
</dbReference>
<feature type="region of interest" description="Disordered" evidence="3">
    <location>
        <begin position="235"/>
        <end position="278"/>
    </location>
</feature>
<evidence type="ECO:0000259" key="4">
    <source>
        <dbReference type="PROSITE" id="PS50893"/>
    </source>
</evidence>
<dbReference type="AlphaFoldDB" id="A0A1H1TIU4"/>
<gene>
    <name evidence="5" type="ORF">SAMN04489812_2413</name>
</gene>
<accession>A0A1H1TIU4</accession>
<dbReference type="GO" id="GO:0016887">
    <property type="term" value="F:ATP hydrolysis activity"/>
    <property type="evidence" value="ECO:0007669"/>
    <property type="project" value="InterPro"/>
</dbReference>
<evidence type="ECO:0000313" key="6">
    <source>
        <dbReference type="Proteomes" id="UP000199103"/>
    </source>
</evidence>
<keyword evidence="2" id="KW-0067">ATP-binding</keyword>
<feature type="domain" description="ABC transporter" evidence="4">
    <location>
        <begin position="31"/>
        <end position="270"/>
    </location>
</feature>
<evidence type="ECO:0000256" key="2">
    <source>
        <dbReference type="ARBA" id="ARBA00022840"/>
    </source>
</evidence>
<dbReference type="SUPFAM" id="SSF52540">
    <property type="entry name" value="P-loop containing nucleoside triphosphate hydrolases"/>
    <property type="match status" value="1"/>
</dbReference>
<sequence length="278" mass="29153">MSDTDLVPLRDPDQQDAATDQPGPAPTSDDVADSDLVIATGLDYGTGIRRVFAGLDFRLTAGTLGVLHGTDGSGKSTLLLALIGRAGGVGGSLRVAGHDALHGSKKLRSITTAARIGSIVDAEPKHSVADAIADRAAVDGIRTGRARSTFDELADVLELRVSPDQLVEELDSYQRSTLELALAALRPSTLMVLDDLDRGLGVADQDRLYRAIIRLMAHTGSTVVASTVEPDTIPYDAVTIDLPPPGPNRRRHTTDAQTTAPKRTATPSGPSQPADSPQ</sequence>
<dbReference type="STRING" id="630515.SAMN04489812_2413"/>
<dbReference type="EMBL" id="LT629772">
    <property type="protein sequence ID" value="SDS60187.1"/>
    <property type="molecule type" value="Genomic_DNA"/>
</dbReference>
<dbReference type="InterPro" id="IPR003439">
    <property type="entry name" value="ABC_transporter-like_ATP-bd"/>
</dbReference>
<dbReference type="OrthoDB" id="129332at85009"/>
<dbReference type="Pfam" id="PF00005">
    <property type="entry name" value="ABC_tran"/>
    <property type="match status" value="1"/>
</dbReference>
<keyword evidence="1" id="KW-0547">Nucleotide-binding</keyword>
<feature type="region of interest" description="Disordered" evidence="3">
    <location>
        <begin position="1"/>
        <end position="32"/>
    </location>
</feature>
<evidence type="ECO:0000313" key="5">
    <source>
        <dbReference type="EMBL" id="SDS60187.1"/>
    </source>
</evidence>
<dbReference type="Proteomes" id="UP000199103">
    <property type="component" value="Chromosome I"/>
</dbReference>
<dbReference type="GO" id="GO:0005524">
    <property type="term" value="F:ATP binding"/>
    <property type="evidence" value="ECO:0007669"/>
    <property type="project" value="UniProtKB-KW"/>
</dbReference>
<dbReference type="PANTHER" id="PTHR43158">
    <property type="entry name" value="SKFA PEPTIDE EXPORT ATP-BINDING PROTEIN SKFE"/>
    <property type="match status" value="1"/>
</dbReference>
<reference evidence="5 6" key="1">
    <citation type="submission" date="2016-10" db="EMBL/GenBank/DDBJ databases">
        <authorList>
            <person name="de Groot N.N."/>
        </authorList>
    </citation>
    <scope>NUCLEOTIDE SEQUENCE [LARGE SCALE GENOMIC DNA]</scope>
    <source>
        <strain evidence="5 6">DSM 21800</strain>
    </source>
</reference>
<dbReference type="PANTHER" id="PTHR43158:SF2">
    <property type="entry name" value="SKFA PEPTIDE EXPORT ATP-BINDING PROTEIN SKFE"/>
    <property type="match status" value="1"/>
</dbReference>
<protein>
    <submittedName>
        <fullName evidence="5">ABC transporter</fullName>
    </submittedName>
</protein>